<dbReference type="NCBIfam" id="TIGR02432">
    <property type="entry name" value="lysidine_TilS_N"/>
    <property type="match status" value="1"/>
</dbReference>
<dbReference type="PANTHER" id="PTHR43033">
    <property type="entry name" value="TRNA(ILE)-LYSIDINE SYNTHASE-RELATED"/>
    <property type="match status" value="1"/>
</dbReference>
<reference evidence="9" key="1">
    <citation type="submission" date="2025-08" db="UniProtKB">
        <authorList>
            <consortium name="RefSeq"/>
        </authorList>
    </citation>
    <scope>IDENTIFICATION</scope>
    <source>
        <tissue evidence="9">Leaves</tissue>
    </source>
</reference>
<dbReference type="Gene3D" id="3.40.50.620">
    <property type="entry name" value="HUPs"/>
    <property type="match status" value="1"/>
</dbReference>
<dbReference type="InterPro" id="IPR011063">
    <property type="entry name" value="TilS/TtcA_N"/>
</dbReference>
<feature type="domain" description="tRNA(Ile)-lysidine/2-thiocytidine synthase N-terminal" evidence="7">
    <location>
        <begin position="93"/>
        <end position="300"/>
    </location>
</feature>
<evidence type="ECO:0000256" key="2">
    <source>
        <dbReference type="ARBA" id="ARBA00022598"/>
    </source>
</evidence>
<dbReference type="HAMAP" id="MF_01161">
    <property type="entry name" value="tRNA_Ile_lys_synt"/>
    <property type="match status" value="1"/>
</dbReference>
<evidence type="ECO:0000256" key="3">
    <source>
        <dbReference type="ARBA" id="ARBA00022694"/>
    </source>
</evidence>
<dbReference type="CDD" id="cd01992">
    <property type="entry name" value="TilS_N"/>
    <property type="match status" value="1"/>
</dbReference>
<evidence type="ECO:0000256" key="5">
    <source>
        <dbReference type="ARBA" id="ARBA00022840"/>
    </source>
</evidence>
<keyword evidence="3" id="KW-0819">tRNA processing</keyword>
<dbReference type="RefSeq" id="XP_071908781.1">
    <property type="nucleotide sequence ID" value="XM_072052680.1"/>
</dbReference>
<dbReference type="InterPro" id="IPR014729">
    <property type="entry name" value="Rossmann-like_a/b/a_fold"/>
</dbReference>
<name>A0ABM4UNC7_COFAR</name>
<protein>
    <recommendedName>
        <fullName evidence="1">tRNA(Ile)-lysidine synthetase</fullName>
        <ecNumber evidence="1">6.3.4.19</ecNumber>
    </recommendedName>
</protein>
<keyword evidence="5" id="KW-0067">ATP-binding</keyword>
<dbReference type="Pfam" id="PF01171">
    <property type="entry name" value="ATP_bind_3"/>
    <property type="match status" value="1"/>
</dbReference>
<evidence type="ECO:0000256" key="1">
    <source>
        <dbReference type="ARBA" id="ARBA00013267"/>
    </source>
</evidence>
<organism evidence="8 9">
    <name type="scientific">Coffea arabica</name>
    <name type="common">Arabian coffee</name>
    <dbReference type="NCBI Taxonomy" id="13443"/>
    <lineage>
        <taxon>Eukaryota</taxon>
        <taxon>Viridiplantae</taxon>
        <taxon>Streptophyta</taxon>
        <taxon>Embryophyta</taxon>
        <taxon>Tracheophyta</taxon>
        <taxon>Spermatophyta</taxon>
        <taxon>Magnoliopsida</taxon>
        <taxon>eudicotyledons</taxon>
        <taxon>Gunneridae</taxon>
        <taxon>Pentapetalae</taxon>
        <taxon>asterids</taxon>
        <taxon>lamiids</taxon>
        <taxon>Gentianales</taxon>
        <taxon>Rubiaceae</taxon>
        <taxon>Ixoroideae</taxon>
        <taxon>Gardenieae complex</taxon>
        <taxon>Bertiereae - Coffeeae clade</taxon>
        <taxon>Coffeeae</taxon>
        <taxon>Coffea</taxon>
    </lineage>
</organism>
<proteinExistence type="inferred from homology"/>
<dbReference type="Proteomes" id="UP001652660">
    <property type="component" value="Chromosome 6c"/>
</dbReference>
<keyword evidence="2" id="KW-0436">Ligase</keyword>
<gene>
    <name evidence="9" type="primary">LOC113693705</name>
</gene>
<dbReference type="InterPro" id="IPR012094">
    <property type="entry name" value="tRNA_Ile_lys_synt"/>
</dbReference>
<dbReference type="GeneID" id="113693705"/>
<keyword evidence="8" id="KW-1185">Reference proteome</keyword>
<evidence type="ECO:0000256" key="4">
    <source>
        <dbReference type="ARBA" id="ARBA00022741"/>
    </source>
</evidence>
<sequence>MAGGLIASPHTKTTFHLILTSICRTGLLSEYPIHPIRLRFYPLLRLQFTFRPSSRYLYSCTKDQQHGPIDLSKYRETFSKRMALAGLKPHHRLALGVSGGPDSMALCVLAAMWKREGQCGIEVIDSSGFIDGLMAIVVDHGLRRESKEEANLVCSRVTKMGIRCEIALCEWSEGRPKQGHLQEAAREKRYQILQEVCIRHQIGVLMIAHHADDQAELFILRLSRGSGVLGLSGMASVSQLFPMFPDYSREALNWHGLLLVRPLLEFSKEDMFQICKGGNQEWVEDPTNQSPVFARNRIRMSLNNLSSSIFKAELQAIISACREMRLHVDKICSNLINQAVTIMPEGYAVINLKILNASSIKDIYLSKFLALVLQFISQRHRPVRGSASKLLLDYIRTFPSRTCLTAAGCYLSPVPGSKGSKVLICCSLNSNVPVKLEIIQAHANGKQNSISSEVEQIVRNAMACLDKFICGVSDVRLFSLTSPHIVDLKSSESVLIEAKRLGILSNSTYDTIFSLQNHEKQHFMSKTEVMSDRDMTNGRKPEDTIASRRIYPGQIGYFMSRFLIKWNPCREMPYKLFSSSETRYDKVLELERQQSCSSCLVHHEHVAEIRCMVDSDWLYLANLSKSQNMGNSLEQVLSAAAIKQEAGKIKTWSDFVKLSAQRALMSLKSIPVNARRSLPVLVDSQGLLLSIPVRDPSFLLLLSDYQRMLAFGTAPAWMYVLYSSLEYRLVEATLHFSSLFFPPKLNCFCSVISKKFLFYVNNF</sequence>
<dbReference type="PANTHER" id="PTHR43033:SF5">
    <property type="entry name" value="TRNA(ILE)-LYSIDINE SYNTHETASE"/>
    <property type="match status" value="1"/>
</dbReference>
<accession>A0ABM4UNC7</accession>
<evidence type="ECO:0000313" key="8">
    <source>
        <dbReference type="Proteomes" id="UP001652660"/>
    </source>
</evidence>
<evidence type="ECO:0000256" key="6">
    <source>
        <dbReference type="ARBA" id="ARBA00048539"/>
    </source>
</evidence>
<dbReference type="InterPro" id="IPR012795">
    <property type="entry name" value="tRNA_Ile_lys_synt_N"/>
</dbReference>
<evidence type="ECO:0000313" key="9">
    <source>
        <dbReference type="RefSeq" id="XP_071908781.1"/>
    </source>
</evidence>
<comment type="catalytic activity">
    <reaction evidence="6">
        <text>cytidine(34) in tRNA(Ile2) + L-lysine + ATP = lysidine(34) in tRNA(Ile2) + AMP + diphosphate + H(+)</text>
        <dbReference type="Rhea" id="RHEA:43744"/>
        <dbReference type="Rhea" id="RHEA-COMP:10625"/>
        <dbReference type="Rhea" id="RHEA-COMP:10670"/>
        <dbReference type="ChEBI" id="CHEBI:15378"/>
        <dbReference type="ChEBI" id="CHEBI:30616"/>
        <dbReference type="ChEBI" id="CHEBI:32551"/>
        <dbReference type="ChEBI" id="CHEBI:33019"/>
        <dbReference type="ChEBI" id="CHEBI:82748"/>
        <dbReference type="ChEBI" id="CHEBI:83665"/>
        <dbReference type="ChEBI" id="CHEBI:456215"/>
        <dbReference type="EC" id="6.3.4.19"/>
    </reaction>
</comment>
<dbReference type="SUPFAM" id="SSF52402">
    <property type="entry name" value="Adenine nucleotide alpha hydrolases-like"/>
    <property type="match status" value="1"/>
</dbReference>
<evidence type="ECO:0000259" key="7">
    <source>
        <dbReference type="Pfam" id="PF01171"/>
    </source>
</evidence>
<dbReference type="EC" id="6.3.4.19" evidence="1"/>
<keyword evidence="4" id="KW-0547">Nucleotide-binding</keyword>